<dbReference type="GeneID" id="61251291"/>
<dbReference type="RefSeq" id="WP_006119453.1">
    <property type="nucleotide sequence ID" value="NZ_AHIE01000016.1"/>
</dbReference>
<dbReference type="PATRIC" id="fig|660596.6.peg.2111"/>
<evidence type="ECO:0000313" key="2">
    <source>
        <dbReference type="EMBL" id="EHU00614.1"/>
    </source>
</evidence>
<keyword evidence="1" id="KW-0472">Membrane</keyword>
<evidence type="ECO:0000256" key="1">
    <source>
        <dbReference type="SAM" id="Phobius"/>
    </source>
</evidence>
<reference evidence="2 3" key="1">
    <citation type="journal article" date="2012" name="Mol. Microbiol.">
        <title>The genetic and structural basis of two distinct terminal side branch residues in stewartan and amylovoran exopolysaccharides and their potential role in host adaptation.</title>
        <authorList>
            <person name="Wang X."/>
            <person name="Yang F."/>
            <person name="von Bodman S.B."/>
        </authorList>
    </citation>
    <scope>NUCLEOTIDE SEQUENCE [LARGE SCALE GENOMIC DNA]</scope>
    <source>
        <strain evidence="2 3">DC283</strain>
    </source>
</reference>
<organism evidence="2 3">
    <name type="scientific">Pantoea stewartii subsp. stewartii DC283</name>
    <dbReference type="NCBI Taxonomy" id="660596"/>
    <lineage>
        <taxon>Bacteria</taxon>
        <taxon>Pseudomonadati</taxon>
        <taxon>Pseudomonadota</taxon>
        <taxon>Gammaproteobacteria</taxon>
        <taxon>Enterobacterales</taxon>
        <taxon>Erwiniaceae</taxon>
        <taxon>Pantoea</taxon>
    </lineage>
</organism>
<sequence>MANTHYLFWVMFGALTLLFIVIATFVGMSRTAKHGFFTLVVLMAILVAGALYISP</sequence>
<feature type="transmembrane region" description="Helical" evidence="1">
    <location>
        <begin position="6"/>
        <end position="28"/>
    </location>
</feature>
<proteinExistence type="predicted"/>
<dbReference type="EMBL" id="AHIE01000016">
    <property type="protein sequence ID" value="EHU00614.1"/>
    <property type="molecule type" value="Genomic_DNA"/>
</dbReference>
<comment type="caution">
    <text evidence="2">The sequence shown here is derived from an EMBL/GenBank/DDBJ whole genome shotgun (WGS) entry which is preliminary data.</text>
</comment>
<protein>
    <submittedName>
        <fullName evidence="2">Uncharacterized protein</fullName>
    </submittedName>
</protein>
<accession>H3RDF8</accession>
<dbReference type="AlphaFoldDB" id="H3RDF8"/>
<name>H3RDF8_PANSE</name>
<gene>
    <name evidence="2" type="ORF">CKS_2689</name>
</gene>
<dbReference type="Proteomes" id="UP000005050">
    <property type="component" value="Unassembled WGS sequence"/>
</dbReference>
<feature type="transmembrane region" description="Helical" evidence="1">
    <location>
        <begin position="35"/>
        <end position="53"/>
    </location>
</feature>
<keyword evidence="1" id="KW-0812">Transmembrane</keyword>
<evidence type="ECO:0000313" key="3">
    <source>
        <dbReference type="Proteomes" id="UP000005050"/>
    </source>
</evidence>
<keyword evidence="1" id="KW-1133">Transmembrane helix</keyword>